<dbReference type="AlphaFoldDB" id="A0ABD1ZJ40"/>
<protein>
    <submittedName>
        <fullName evidence="1">Uncharacterized protein</fullName>
    </submittedName>
</protein>
<accession>A0ABD1ZJ40</accession>
<gene>
    <name evidence="1" type="ORF">R1flu_019593</name>
</gene>
<keyword evidence="2" id="KW-1185">Reference proteome</keyword>
<evidence type="ECO:0000313" key="1">
    <source>
        <dbReference type="EMBL" id="KAL2651465.1"/>
    </source>
</evidence>
<name>A0ABD1ZJ40_9MARC</name>
<proteinExistence type="predicted"/>
<sequence>MHLLTWPPEFRTVMTMSSVPPVIRFVRLVSDEPGFTGEAQALALPHAVVCSSYGSLLVVVLRRSVYPYLSYSLRLVPSVCLVGEGFHD</sequence>
<dbReference type="Proteomes" id="UP001605036">
    <property type="component" value="Unassembled WGS sequence"/>
</dbReference>
<reference evidence="1 2" key="1">
    <citation type="submission" date="2024-09" db="EMBL/GenBank/DDBJ databases">
        <title>Chromosome-scale assembly of Riccia fluitans.</title>
        <authorList>
            <person name="Paukszto L."/>
            <person name="Sawicki J."/>
            <person name="Karawczyk K."/>
            <person name="Piernik-Szablinska J."/>
            <person name="Szczecinska M."/>
            <person name="Mazdziarz M."/>
        </authorList>
    </citation>
    <scope>NUCLEOTIDE SEQUENCE [LARGE SCALE GENOMIC DNA]</scope>
    <source>
        <strain evidence="1">Rf_01</strain>
        <tissue evidence="1">Aerial parts of the thallus</tissue>
    </source>
</reference>
<organism evidence="1 2">
    <name type="scientific">Riccia fluitans</name>
    <dbReference type="NCBI Taxonomy" id="41844"/>
    <lineage>
        <taxon>Eukaryota</taxon>
        <taxon>Viridiplantae</taxon>
        <taxon>Streptophyta</taxon>
        <taxon>Embryophyta</taxon>
        <taxon>Marchantiophyta</taxon>
        <taxon>Marchantiopsida</taxon>
        <taxon>Marchantiidae</taxon>
        <taxon>Marchantiales</taxon>
        <taxon>Ricciaceae</taxon>
        <taxon>Riccia</taxon>
    </lineage>
</organism>
<dbReference type="EMBL" id="JBHFFA010000001">
    <property type="protein sequence ID" value="KAL2651465.1"/>
    <property type="molecule type" value="Genomic_DNA"/>
</dbReference>
<comment type="caution">
    <text evidence="1">The sequence shown here is derived from an EMBL/GenBank/DDBJ whole genome shotgun (WGS) entry which is preliminary data.</text>
</comment>
<evidence type="ECO:0000313" key="2">
    <source>
        <dbReference type="Proteomes" id="UP001605036"/>
    </source>
</evidence>